<dbReference type="Proteomes" id="UP000593565">
    <property type="component" value="Unassembled WGS sequence"/>
</dbReference>
<evidence type="ECO:0000313" key="2">
    <source>
        <dbReference type="EMBL" id="KAF4070246.1"/>
    </source>
</evidence>
<name>A0A7J5ZIE2_AMEME</name>
<proteinExistence type="predicted"/>
<reference evidence="2 3" key="1">
    <citation type="submission" date="2020-02" db="EMBL/GenBank/DDBJ databases">
        <title>A chromosome-scale genome assembly of the black bullhead catfish (Ameiurus melas).</title>
        <authorList>
            <person name="Wen M."/>
            <person name="Zham M."/>
            <person name="Cabau C."/>
            <person name="Klopp C."/>
            <person name="Donnadieu C."/>
            <person name="Roques C."/>
            <person name="Bouchez O."/>
            <person name="Lampietro C."/>
            <person name="Jouanno E."/>
            <person name="Herpin A."/>
            <person name="Louis A."/>
            <person name="Berthelot C."/>
            <person name="Parey E."/>
            <person name="Roest-Crollius H."/>
            <person name="Braasch I."/>
            <person name="Postlethwait J."/>
            <person name="Robinson-Rechavi M."/>
            <person name="Echchiki A."/>
            <person name="Begum T."/>
            <person name="Montfort J."/>
            <person name="Schartl M."/>
            <person name="Bobe J."/>
            <person name="Guiguen Y."/>
        </authorList>
    </citation>
    <scope>NUCLEOTIDE SEQUENCE [LARGE SCALE GENOMIC DNA]</scope>
    <source>
        <strain evidence="2">M_S1</strain>
        <tissue evidence="2">Blood</tissue>
    </source>
</reference>
<feature type="region of interest" description="Disordered" evidence="1">
    <location>
        <begin position="55"/>
        <end position="74"/>
    </location>
</feature>
<evidence type="ECO:0000256" key="1">
    <source>
        <dbReference type="SAM" id="MobiDB-lite"/>
    </source>
</evidence>
<organism evidence="2 3">
    <name type="scientific">Ameiurus melas</name>
    <name type="common">Black bullhead</name>
    <name type="synonym">Silurus melas</name>
    <dbReference type="NCBI Taxonomy" id="219545"/>
    <lineage>
        <taxon>Eukaryota</taxon>
        <taxon>Metazoa</taxon>
        <taxon>Chordata</taxon>
        <taxon>Craniata</taxon>
        <taxon>Vertebrata</taxon>
        <taxon>Euteleostomi</taxon>
        <taxon>Actinopterygii</taxon>
        <taxon>Neopterygii</taxon>
        <taxon>Teleostei</taxon>
        <taxon>Ostariophysi</taxon>
        <taxon>Siluriformes</taxon>
        <taxon>Ictaluridae</taxon>
        <taxon>Ameiurus</taxon>
    </lineage>
</organism>
<evidence type="ECO:0000313" key="3">
    <source>
        <dbReference type="Proteomes" id="UP000593565"/>
    </source>
</evidence>
<comment type="caution">
    <text evidence="2">The sequence shown here is derived from an EMBL/GenBank/DDBJ whole genome shotgun (WGS) entry which is preliminary data.</text>
</comment>
<protein>
    <submittedName>
        <fullName evidence="2">Uncharacterized protein</fullName>
    </submittedName>
</protein>
<sequence>MNVDQDPFWNAGDVPESRTSDPEKEEEELDAMLNLVSEMQDYSVGYDHLIDQDPFWNAGDVPDSRTSDPEKEEEELDAILNLVSEMQVR</sequence>
<keyword evidence="3" id="KW-1185">Reference proteome</keyword>
<dbReference type="AlphaFoldDB" id="A0A7J5ZIE2"/>
<accession>A0A7J5ZIE2</accession>
<dbReference type="EMBL" id="JAAGNN010000030">
    <property type="protein sequence ID" value="KAF4070246.1"/>
    <property type="molecule type" value="Genomic_DNA"/>
</dbReference>
<gene>
    <name evidence="2" type="ORF">AMELA_G00292920</name>
</gene>
<feature type="region of interest" description="Disordered" evidence="1">
    <location>
        <begin position="1"/>
        <end position="27"/>
    </location>
</feature>